<dbReference type="Proteomes" id="UP000028712">
    <property type="component" value="Unassembled WGS sequence"/>
</dbReference>
<dbReference type="OrthoDB" id="1365022at2"/>
<evidence type="ECO:0008006" key="6">
    <source>
        <dbReference type="Google" id="ProtNLM"/>
    </source>
</evidence>
<keyword evidence="5" id="KW-1185">Reference proteome</keyword>
<evidence type="ECO:0000313" key="5">
    <source>
        <dbReference type="Proteomes" id="UP000198424"/>
    </source>
</evidence>
<reference evidence="2 4" key="1">
    <citation type="submission" date="2014-07" db="EMBL/GenBank/DDBJ databases">
        <title>Genome of Flavobacterium hydatis DSM 2063.</title>
        <authorList>
            <person name="Pipes S.E."/>
            <person name="Stropko S.J."/>
            <person name="Newman J.D."/>
        </authorList>
    </citation>
    <scope>NUCLEOTIDE SEQUENCE [LARGE SCALE GENOMIC DNA]</scope>
    <source>
        <strain evidence="2 4">DSM 2063</strain>
    </source>
</reference>
<dbReference type="AlphaFoldDB" id="A0A086AM37"/>
<dbReference type="EMBL" id="JPRM01000008">
    <property type="protein sequence ID" value="KFF17751.1"/>
    <property type="molecule type" value="Genomic_DNA"/>
</dbReference>
<gene>
    <name evidence="3" type="ORF">B0A62_13285</name>
    <name evidence="2" type="ORF">IW20_07215</name>
</gene>
<protein>
    <recommendedName>
        <fullName evidence="6">PsbP C-terminal domain-containing protein</fullName>
    </recommendedName>
</protein>
<dbReference type="EMBL" id="MUGY01000013">
    <property type="protein sequence ID" value="OXA93714.1"/>
    <property type="molecule type" value="Genomic_DNA"/>
</dbReference>
<evidence type="ECO:0000313" key="4">
    <source>
        <dbReference type="Proteomes" id="UP000028712"/>
    </source>
</evidence>
<evidence type="ECO:0000256" key="1">
    <source>
        <dbReference type="SAM" id="SignalP"/>
    </source>
</evidence>
<accession>A0A086AM37</accession>
<comment type="caution">
    <text evidence="2">The sequence shown here is derived from an EMBL/GenBank/DDBJ whole genome shotgun (WGS) entry which is preliminary data.</text>
</comment>
<keyword evidence="1" id="KW-0732">Signal</keyword>
<organism evidence="2 4">
    <name type="scientific">Flavobacterium hydatis</name>
    <name type="common">Cytophaga aquatilis</name>
    <dbReference type="NCBI Taxonomy" id="991"/>
    <lineage>
        <taxon>Bacteria</taxon>
        <taxon>Pseudomonadati</taxon>
        <taxon>Bacteroidota</taxon>
        <taxon>Flavobacteriia</taxon>
        <taxon>Flavobacteriales</taxon>
        <taxon>Flavobacteriaceae</taxon>
        <taxon>Flavobacterium</taxon>
    </lineage>
</organism>
<dbReference type="eggNOG" id="ENOG50340IC">
    <property type="taxonomic scope" value="Bacteria"/>
</dbReference>
<dbReference type="Proteomes" id="UP000198424">
    <property type="component" value="Unassembled WGS sequence"/>
</dbReference>
<sequence>MIKYFLFLILSFSAVNAQISNKIEEISINVPCELKFTRNAGNQNNYSCPLQYRNGKIDNYSVTVSNLQNDMNGLNENTLKSFKTSFFETAESNYKNAGETTKHLKLTNGIQALSSISYLTYGEQKIKNVSIIFLYKQKSFIVNITTNNLNKSNEINELIRRIIIK</sequence>
<feature type="chain" id="PRO_5001802939" description="PsbP C-terminal domain-containing protein" evidence="1">
    <location>
        <begin position="18"/>
        <end position="165"/>
    </location>
</feature>
<reference evidence="3 5" key="2">
    <citation type="submission" date="2016-11" db="EMBL/GenBank/DDBJ databases">
        <title>Whole genomes of Flavobacteriaceae.</title>
        <authorList>
            <person name="Stine C."/>
            <person name="Li C."/>
            <person name="Tadesse D."/>
        </authorList>
    </citation>
    <scope>NUCLEOTIDE SEQUENCE [LARGE SCALE GENOMIC DNA]</scope>
    <source>
        <strain evidence="3 5">ATCC 29551</strain>
    </source>
</reference>
<proteinExistence type="predicted"/>
<dbReference type="RefSeq" id="WP_035620322.1">
    <property type="nucleotide sequence ID" value="NZ_JBEWQG010000002.1"/>
</dbReference>
<evidence type="ECO:0000313" key="3">
    <source>
        <dbReference type="EMBL" id="OXA93714.1"/>
    </source>
</evidence>
<feature type="signal peptide" evidence="1">
    <location>
        <begin position="1"/>
        <end position="17"/>
    </location>
</feature>
<evidence type="ECO:0000313" key="2">
    <source>
        <dbReference type="EMBL" id="KFF17751.1"/>
    </source>
</evidence>
<name>A0A086AM37_FLAHY</name>